<dbReference type="EMBL" id="BMQL01000026">
    <property type="protein sequence ID" value="GGR21271.1"/>
    <property type="molecule type" value="Genomic_DNA"/>
</dbReference>
<reference evidence="2" key="2">
    <citation type="submission" date="2020-09" db="EMBL/GenBank/DDBJ databases">
        <authorList>
            <person name="Sun Q."/>
            <person name="Ohkuma M."/>
        </authorList>
    </citation>
    <scope>NUCLEOTIDE SEQUENCE</scope>
    <source>
        <strain evidence="2">JCM 31311</strain>
    </source>
</reference>
<dbReference type="RefSeq" id="WP_189091979.1">
    <property type="nucleotide sequence ID" value="NZ_BMQL01000026.1"/>
</dbReference>
<dbReference type="Pfam" id="PF25164">
    <property type="entry name" value="CoiA_N"/>
    <property type="match status" value="1"/>
</dbReference>
<dbReference type="Proteomes" id="UP000603865">
    <property type="component" value="Unassembled WGS sequence"/>
</dbReference>
<organism evidence="2 3">
    <name type="scientific">Deinococcus ruber</name>
    <dbReference type="NCBI Taxonomy" id="1848197"/>
    <lineage>
        <taxon>Bacteria</taxon>
        <taxon>Thermotogati</taxon>
        <taxon>Deinococcota</taxon>
        <taxon>Deinococci</taxon>
        <taxon>Deinococcales</taxon>
        <taxon>Deinococcaceae</taxon>
        <taxon>Deinococcus</taxon>
    </lineage>
</organism>
<dbReference type="InterPro" id="IPR057253">
    <property type="entry name" value="CoiA-like_N"/>
</dbReference>
<proteinExistence type="predicted"/>
<evidence type="ECO:0000313" key="2">
    <source>
        <dbReference type="EMBL" id="GGR21271.1"/>
    </source>
</evidence>
<sequence length="238" mass="26838">MIQIPLALDHHGELASALTALKHVSYTCLECGGSLHVRRGETNIAHFAHTAHDTQGCSGESVIHRAAKRVLRQQLEAELAQDGHVQWVRHCPGVQTPCRMQAVLPERYNVGPGATVLEEVTYGRYRFDVAVLIGPRVVFGFEVYHRHAVPREKAEGLNVPWLELVAEEILEFKPRVPWRDSVGVQHCQDCMALQRALVARLARDAQRGKQTERYVAEVLQVKHTWEAILLTAGWKRKL</sequence>
<evidence type="ECO:0000313" key="3">
    <source>
        <dbReference type="Proteomes" id="UP000603865"/>
    </source>
</evidence>
<dbReference type="AlphaFoldDB" id="A0A918CGX1"/>
<gene>
    <name evidence="2" type="ORF">GCM10008957_36950</name>
</gene>
<name>A0A918CGX1_9DEIO</name>
<keyword evidence="3" id="KW-1185">Reference proteome</keyword>
<evidence type="ECO:0000259" key="1">
    <source>
        <dbReference type="Pfam" id="PF25164"/>
    </source>
</evidence>
<reference evidence="2" key="1">
    <citation type="journal article" date="2014" name="Int. J. Syst. Evol. Microbiol.">
        <title>Complete genome sequence of Corynebacterium casei LMG S-19264T (=DSM 44701T), isolated from a smear-ripened cheese.</title>
        <authorList>
            <consortium name="US DOE Joint Genome Institute (JGI-PGF)"/>
            <person name="Walter F."/>
            <person name="Albersmeier A."/>
            <person name="Kalinowski J."/>
            <person name="Ruckert C."/>
        </authorList>
    </citation>
    <scope>NUCLEOTIDE SEQUENCE</scope>
    <source>
        <strain evidence="2">JCM 31311</strain>
    </source>
</reference>
<protein>
    <recommendedName>
        <fullName evidence="1">Competence protein CoiA-like N-terminal domain-containing protein</fullName>
    </recommendedName>
</protein>
<feature type="domain" description="Competence protein CoiA-like N-terminal" evidence="1">
    <location>
        <begin position="17"/>
        <end position="53"/>
    </location>
</feature>
<accession>A0A918CGX1</accession>
<comment type="caution">
    <text evidence="2">The sequence shown here is derived from an EMBL/GenBank/DDBJ whole genome shotgun (WGS) entry which is preliminary data.</text>
</comment>